<dbReference type="AlphaFoldDB" id="W0RBJ8"/>
<organism evidence="6 7">
    <name type="scientific">Gemmatirosa kalamazoonensis</name>
    <dbReference type="NCBI Taxonomy" id="861299"/>
    <lineage>
        <taxon>Bacteria</taxon>
        <taxon>Pseudomonadati</taxon>
        <taxon>Gemmatimonadota</taxon>
        <taxon>Gemmatimonadia</taxon>
        <taxon>Gemmatimonadales</taxon>
        <taxon>Gemmatimonadaceae</taxon>
        <taxon>Gemmatirosa</taxon>
    </lineage>
</organism>
<feature type="transmembrane region" description="Helical" evidence="5">
    <location>
        <begin position="46"/>
        <end position="64"/>
    </location>
</feature>
<dbReference type="STRING" id="861299.J421_0138"/>
<dbReference type="InParanoid" id="W0RBJ8"/>
<evidence type="ECO:0000256" key="4">
    <source>
        <dbReference type="ARBA" id="ARBA00023136"/>
    </source>
</evidence>
<keyword evidence="7" id="KW-1185">Reference proteome</keyword>
<dbReference type="OrthoDB" id="5240734at2"/>
<dbReference type="Pfam" id="PF01943">
    <property type="entry name" value="Polysacc_synt"/>
    <property type="match status" value="1"/>
</dbReference>
<dbReference type="KEGG" id="gba:J421_0138"/>
<keyword evidence="2 5" id="KW-0812">Transmembrane</keyword>
<dbReference type="GO" id="GO:0016020">
    <property type="term" value="C:membrane"/>
    <property type="evidence" value="ECO:0007669"/>
    <property type="project" value="UniProtKB-SubCell"/>
</dbReference>
<feature type="transmembrane region" description="Helical" evidence="5">
    <location>
        <begin position="76"/>
        <end position="94"/>
    </location>
</feature>
<feature type="transmembrane region" description="Helical" evidence="5">
    <location>
        <begin position="360"/>
        <end position="381"/>
    </location>
</feature>
<dbReference type="Proteomes" id="UP000019151">
    <property type="component" value="Chromosome"/>
</dbReference>
<dbReference type="InterPro" id="IPR002797">
    <property type="entry name" value="Polysacc_synth"/>
</dbReference>
<evidence type="ECO:0000256" key="3">
    <source>
        <dbReference type="ARBA" id="ARBA00022989"/>
    </source>
</evidence>
<protein>
    <submittedName>
        <fullName evidence="6">Polysaccharide biosynthesis protein</fullName>
    </submittedName>
</protein>
<evidence type="ECO:0000256" key="1">
    <source>
        <dbReference type="ARBA" id="ARBA00004141"/>
    </source>
</evidence>
<evidence type="ECO:0000313" key="7">
    <source>
        <dbReference type="Proteomes" id="UP000019151"/>
    </source>
</evidence>
<feature type="transmembrane region" description="Helical" evidence="5">
    <location>
        <begin position="455"/>
        <end position="474"/>
    </location>
</feature>
<dbReference type="HOGENOM" id="CLU_534107_0_0_0"/>
<evidence type="ECO:0000256" key="2">
    <source>
        <dbReference type="ARBA" id="ARBA00022692"/>
    </source>
</evidence>
<dbReference type="EMBL" id="CP007128">
    <property type="protein sequence ID" value="AHG87675.1"/>
    <property type="molecule type" value="Genomic_DNA"/>
</dbReference>
<feature type="transmembrane region" description="Helical" evidence="5">
    <location>
        <begin position="191"/>
        <end position="215"/>
    </location>
</feature>
<dbReference type="PANTHER" id="PTHR43424:SF1">
    <property type="entry name" value="LOCUS PUTATIVE PROTEIN 1-RELATED"/>
    <property type="match status" value="1"/>
</dbReference>
<feature type="transmembrane region" description="Helical" evidence="5">
    <location>
        <begin position="388"/>
        <end position="408"/>
    </location>
</feature>
<reference evidence="6 7" key="1">
    <citation type="journal article" date="2014" name="Genome Announc.">
        <title>Genome Sequence and Methylome of Soil Bacterium Gemmatirosa kalamazoonensis KBS708T, a Member of the Rarely Cultivated Gemmatimonadetes Phylum.</title>
        <authorList>
            <person name="Debruyn J.M."/>
            <person name="Radosevich M."/>
            <person name="Wommack K.E."/>
            <person name="Polson S.W."/>
            <person name="Hauser L.J."/>
            <person name="Fawaz M.N."/>
            <person name="Korlach J."/>
            <person name="Tsai Y.C."/>
        </authorList>
    </citation>
    <scope>NUCLEOTIDE SEQUENCE [LARGE SCALE GENOMIC DNA]</scope>
    <source>
        <strain evidence="6 7">KBS708</strain>
    </source>
</reference>
<dbReference type="eggNOG" id="COG2244">
    <property type="taxonomic scope" value="Bacteria"/>
</dbReference>
<evidence type="ECO:0000256" key="5">
    <source>
        <dbReference type="SAM" id="Phobius"/>
    </source>
</evidence>
<dbReference type="RefSeq" id="WP_025409232.1">
    <property type="nucleotide sequence ID" value="NZ_CP007128.1"/>
</dbReference>
<feature type="transmembrane region" description="Helical" evidence="5">
    <location>
        <begin position="420"/>
        <end position="443"/>
    </location>
</feature>
<feature type="transmembrane region" description="Helical" evidence="5">
    <location>
        <begin position="114"/>
        <end position="135"/>
    </location>
</feature>
<feature type="transmembrane region" description="Helical" evidence="5">
    <location>
        <begin position="147"/>
        <end position="171"/>
    </location>
</feature>
<proteinExistence type="predicted"/>
<gene>
    <name evidence="6" type="ORF">J421_0138</name>
</gene>
<feature type="transmembrane region" description="Helical" evidence="5">
    <location>
        <begin position="278"/>
        <end position="301"/>
    </location>
</feature>
<comment type="subcellular location">
    <subcellularLocation>
        <location evidence="1">Membrane</location>
        <topology evidence="1">Multi-pass membrane protein</topology>
    </subcellularLocation>
</comment>
<dbReference type="InterPro" id="IPR052556">
    <property type="entry name" value="PolySynth_Transporter"/>
</dbReference>
<feature type="transmembrane region" description="Helical" evidence="5">
    <location>
        <begin position="236"/>
        <end position="258"/>
    </location>
</feature>
<accession>W0RBJ8</accession>
<name>W0RBJ8_9BACT</name>
<dbReference type="PANTHER" id="PTHR43424">
    <property type="entry name" value="LOCUS PUTATIVE PROTEIN 1-RELATED"/>
    <property type="match status" value="1"/>
</dbReference>
<keyword evidence="4 5" id="KW-0472">Membrane</keyword>
<evidence type="ECO:0000313" key="6">
    <source>
        <dbReference type="EMBL" id="AHG87675.1"/>
    </source>
</evidence>
<keyword evidence="3 5" id="KW-1133">Transmembrane helix</keyword>
<sequence length="524" mass="54434">MSATVAPLAEPSAPPETTERAVTAAASATSSFDSDVVAALRNATKLGLSLVAMWGVQLVIRVFLPRWLGPELFGSFQFADAFTSGLFVLAGLGVETYIRKEVSTRREHAGDFVAGLVVVRVILGVLLIGAALVGLTIAGRPPVVLRLVFLLALTQLFVVNNATLGALLHAVGEVHGLSVLGVVSKILWGGGALVGLLAGGGVVSVGAAMLASEVVKGVGLQVLVRRHVRVRSRVNVRATLAVLTASVPFFVASLSQALMGRINVTLVSFRASDLELGWYGAAASLAGIGMLLEPLLGWVLLPLSARAESRSPDEFTRLTRRSMRLVLTASVPIALFMGLWADVIVRVLFGAKFAPATDSLRATAPCFVLGYVSIVSCTALIPLGRGWTVTAVSVSSLVISVTLNWFLIPAGHALFGAGGAGIGAGVALTLNEVFSAGALTLALGGRAFDRSGLAMLAKMLIVCAVVAALDRLVLLPYGVARLPVDAAVYGALALLWRAGDYDVLANVASRILSRRRSSHAVAVV</sequence>
<feature type="transmembrane region" description="Helical" evidence="5">
    <location>
        <begin position="322"/>
        <end position="340"/>
    </location>
</feature>